<proteinExistence type="predicted"/>
<feature type="compositionally biased region" description="Basic and acidic residues" evidence="1">
    <location>
        <begin position="18"/>
        <end position="33"/>
    </location>
</feature>
<dbReference type="CDD" id="cd14688">
    <property type="entry name" value="bZIP_YAP"/>
    <property type="match status" value="1"/>
</dbReference>
<dbReference type="GO" id="GO:0001228">
    <property type="term" value="F:DNA-binding transcription activator activity, RNA polymerase II-specific"/>
    <property type="evidence" value="ECO:0007669"/>
    <property type="project" value="TreeGrafter"/>
</dbReference>
<evidence type="ECO:0000313" key="3">
    <source>
        <dbReference type="EMBL" id="OQE85231.1"/>
    </source>
</evidence>
<feature type="region of interest" description="Disordered" evidence="1">
    <location>
        <begin position="1"/>
        <end position="65"/>
    </location>
</feature>
<dbReference type="GO" id="GO:0000978">
    <property type="term" value="F:RNA polymerase II cis-regulatory region sequence-specific DNA binding"/>
    <property type="evidence" value="ECO:0007669"/>
    <property type="project" value="TreeGrafter"/>
</dbReference>
<evidence type="ECO:0000256" key="1">
    <source>
        <dbReference type="SAM" id="MobiDB-lite"/>
    </source>
</evidence>
<dbReference type="AlphaFoldDB" id="A0A1V6YCX9"/>
<name>A0A1V6YCX9_PENNA</name>
<accession>A0A1V6YCX9</accession>
<dbReference type="STRING" id="60175.A0A1V6YCX9"/>
<feature type="compositionally biased region" description="Basic residues" evidence="1">
    <location>
        <begin position="34"/>
        <end position="50"/>
    </location>
</feature>
<dbReference type="Proteomes" id="UP000191691">
    <property type="component" value="Unassembled WGS sequence"/>
</dbReference>
<feature type="domain" description="Grh/CP2 DB" evidence="2">
    <location>
        <begin position="1"/>
        <end position="178"/>
    </location>
</feature>
<dbReference type="InterPro" id="IPR040167">
    <property type="entry name" value="TF_CP2-like"/>
</dbReference>
<evidence type="ECO:0000259" key="2">
    <source>
        <dbReference type="PROSITE" id="PS51968"/>
    </source>
</evidence>
<dbReference type="PANTHER" id="PTHR11037:SF20">
    <property type="entry name" value="PROTEIN GRAINYHEAD"/>
    <property type="match status" value="1"/>
</dbReference>
<protein>
    <recommendedName>
        <fullName evidence="2">Grh/CP2 DB domain-containing protein</fullName>
    </recommendedName>
</protein>
<evidence type="ECO:0000313" key="4">
    <source>
        <dbReference type="Proteomes" id="UP000191691"/>
    </source>
</evidence>
<dbReference type="EMBL" id="MOOB01000024">
    <property type="protein sequence ID" value="OQE85231.1"/>
    <property type="molecule type" value="Genomic_DNA"/>
</dbReference>
<dbReference type="GO" id="GO:0005634">
    <property type="term" value="C:nucleus"/>
    <property type="evidence" value="ECO:0007669"/>
    <property type="project" value="TreeGrafter"/>
</dbReference>
<organism evidence="3 4">
    <name type="scientific">Penicillium nalgiovense</name>
    <dbReference type="NCBI Taxonomy" id="60175"/>
    <lineage>
        <taxon>Eukaryota</taxon>
        <taxon>Fungi</taxon>
        <taxon>Dikarya</taxon>
        <taxon>Ascomycota</taxon>
        <taxon>Pezizomycotina</taxon>
        <taxon>Eurotiomycetes</taxon>
        <taxon>Eurotiomycetidae</taxon>
        <taxon>Eurotiales</taxon>
        <taxon>Aspergillaceae</taxon>
        <taxon>Penicillium</taxon>
    </lineage>
</organism>
<gene>
    <name evidence="3" type="ORF">PENNAL_c0024G09920</name>
</gene>
<dbReference type="PANTHER" id="PTHR11037">
    <property type="entry name" value="TRANSCRIPTION FACTOR CP2"/>
    <property type="match status" value="1"/>
</dbReference>
<dbReference type="Pfam" id="PF04516">
    <property type="entry name" value="CP2"/>
    <property type="match status" value="1"/>
</dbReference>
<dbReference type="InterPro" id="IPR007604">
    <property type="entry name" value="CP2"/>
</dbReference>
<comment type="caution">
    <text evidence="3">The sequence shown here is derived from an EMBL/GenBank/DDBJ whole genome shotgun (WGS) entry which is preliminary data.</text>
</comment>
<sequence length="178" mass="19870">MGHSVTPLSSALGVGEANRVDHPNVDAETEAKANKQRRKIQNRKNQRAHRAGASTNPMKVPHKTPHLHRKVPYCTIPLRFHFLSTDFSLSKGMKGVLVRLCAKTVISPSEGKEGVTDCDSEISYCVVKLFRDQGVERNISSDEVHVKKIERLHKQITDRNFSTNLNGPNREYGLMDGG</sequence>
<dbReference type="PROSITE" id="PS51968">
    <property type="entry name" value="GRH_CP2_DB"/>
    <property type="match status" value="1"/>
</dbReference>
<keyword evidence="4" id="KW-1185">Reference proteome</keyword>
<reference evidence="4" key="1">
    <citation type="journal article" date="2017" name="Nat. Microbiol.">
        <title>Global analysis of biosynthetic gene clusters reveals vast potential of secondary metabolite production in Penicillium species.</title>
        <authorList>
            <person name="Nielsen J.C."/>
            <person name="Grijseels S."/>
            <person name="Prigent S."/>
            <person name="Ji B."/>
            <person name="Dainat J."/>
            <person name="Nielsen K.F."/>
            <person name="Frisvad J.C."/>
            <person name="Workman M."/>
            <person name="Nielsen J."/>
        </authorList>
    </citation>
    <scope>NUCLEOTIDE SEQUENCE [LARGE SCALE GENOMIC DNA]</scope>
    <source>
        <strain evidence="4">IBT 13039</strain>
    </source>
</reference>